<proteinExistence type="predicted"/>
<gene>
    <name evidence="1" type="ORF">HPB49_014652</name>
</gene>
<organism evidence="1 2">
    <name type="scientific">Dermacentor silvarum</name>
    <name type="common">Tick</name>
    <dbReference type="NCBI Taxonomy" id="543639"/>
    <lineage>
        <taxon>Eukaryota</taxon>
        <taxon>Metazoa</taxon>
        <taxon>Ecdysozoa</taxon>
        <taxon>Arthropoda</taxon>
        <taxon>Chelicerata</taxon>
        <taxon>Arachnida</taxon>
        <taxon>Acari</taxon>
        <taxon>Parasitiformes</taxon>
        <taxon>Ixodida</taxon>
        <taxon>Ixodoidea</taxon>
        <taxon>Ixodidae</taxon>
        <taxon>Rhipicephalinae</taxon>
        <taxon>Dermacentor</taxon>
    </lineage>
</organism>
<accession>A0ACB8D623</accession>
<comment type="caution">
    <text evidence="1">The sequence shown here is derived from an EMBL/GenBank/DDBJ whole genome shotgun (WGS) entry which is preliminary data.</text>
</comment>
<dbReference type="Proteomes" id="UP000821865">
    <property type="component" value="Chromosome 3"/>
</dbReference>
<protein>
    <submittedName>
        <fullName evidence="1">Uncharacterized protein</fullName>
    </submittedName>
</protein>
<dbReference type="EMBL" id="CM023472">
    <property type="protein sequence ID" value="KAH7959882.1"/>
    <property type="molecule type" value="Genomic_DNA"/>
</dbReference>
<keyword evidence="2" id="KW-1185">Reference proteome</keyword>
<evidence type="ECO:0000313" key="1">
    <source>
        <dbReference type="EMBL" id="KAH7959882.1"/>
    </source>
</evidence>
<sequence>MLRSLSYPIPSNRTLIRRLQNIRFLPGILHEVLNVLKHKVEAMEDIEKDCVLFMDEMEISQGFDHDRSLDCLFGGTTLPEATADVANHALVFMVGGLNTRWKQVQSQGDGDGTTSSGVDRTAGEPVEHHCRAGIISPGQEQDAGGTCQAHSSGPNMSSQ</sequence>
<reference evidence="1" key="1">
    <citation type="submission" date="2020-05" db="EMBL/GenBank/DDBJ databases">
        <title>Large-scale comparative analyses of tick genomes elucidate their genetic diversity and vector capacities.</title>
        <authorList>
            <person name="Jia N."/>
            <person name="Wang J."/>
            <person name="Shi W."/>
            <person name="Du L."/>
            <person name="Sun Y."/>
            <person name="Zhan W."/>
            <person name="Jiang J."/>
            <person name="Wang Q."/>
            <person name="Zhang B."/>
            <person name="Ji P."/>
            <person name="Sakyi L.B."/>
            <person name="Cui X."/>
            <person name="Yuan T."/>
            <person name="Jiang B."/>
            <person name="Yang W."/>
            <person name="Lam T.T.-Y."/>
            <person name="Chang Q."/>
            <person name="Ding S."/>
            <person name="Wang X."/>
            <person name="Zhu J."/>
            <person name="Ruan X."/>
            <person name="Zhao L."/>
            <person name="Wei J."/>
            <person name="Que T."/>
            <person name="Du C."/>
            <person name="Cheng J."/>
            <person name="Dai P."/>
            <person name="Han X."/>
            <person name="Huang E."/>
            <person name="Gao Y."/>
            <person name="Liu J."/>
            <person name="Shao H."/>
            <person name="Ye R."/>
            <person name="Li L."/>
            <person name="Wei W."/>
            <person name="Wang X."/>
            <person name="Wang C."/>
            <person name="Yang T."/>
            <person name="Huo Q."/>
            <person name="Li W."/>
            <person name="Guo W."/>
            <person name="Chen H."/>
            <person name="Zhou L."/>
            <person name="Ni X."/>
            <person name="Tian J."/>
            <person name="Zhou Y."/>
            <person name="Sheng Y."/>
            <person name="Liu T."/>
            <person name="Pan Y."/>
            <person name="Xia L."/>
            <person name="Li J."/>
            <person name="Zhao F."/>
            <person name="Cao W."/>
        </authorList>
    </citation>
    <scope>NUCLEOTIDE SEQUENCE</scope>
    <source>
        <strain evidence="1">Dsil-2018</strain>
    </source>
</reference>
<name>A0ACB8D623_DERSI</name>
<evidence type="ECO:0000313" key="2">
    <source>
        <dbReference type="Proteomes" id="UP000821865"/>
    </source>
</evidence>